<dbReference type="AlphaFoldDB" id="A0A0F9QWC5"/>
<dbReference type="PANTHER" id="PTHR40036:SF1">
    <property type="entry name" value="MACROCIN O-METHYLTRANSFERASE"/>
    <property type="match status" value="1"/>
</dbReference>
<evidence type="ECO:0000313" key="1">
    <source>
        <dbReference type="EMBL" id="KKN46754.1"/>
    </source>
</evidence>
<dbReference type="Pfam" id="PF05711">
    <property type="entry name" value="TylF"/>
    <property type="match status" value="1"/>
</dbReference>
<sequence>MTPEDKAFCNKVLQLALCNPEMAWNTLDLTERVLSEGIPGDLAECGVFAGTHPAIMAYVLMKHGITDRKVHLFDSFEGIPKAQAHEHPNDLKTLGKGRLGVIESSGVSVCSLEGVKGYMKMWGIDPTLLVYHKGWFQNTLKNHGILKLALLRIDCDLYDSTIPVLQHLYPCVQPGGYVIDDDLGSPTCRQAVVDILGAMPKKLNFVSAGTHWWRV</sequence>
<dbReference type="PANTHER" id="PTHR40036">
    <property type="entry name" value="MACROCIN O-METHYLTRANSFERASE"/>
    <property type="match status" value="1"/>
</dbReference>
<proteinExistence type="predicted"/>
<evidence type="ECO:0008006" key="2">
    <source>
        <dbReference type="Google" id="ProtNLM"/>
    </source>
</evidence>
<reference evidence="1" key="1">
    <citation type="journal article" date="2015" name="Nature">
        <title>Complex archaea that bridge the gap between prokaryotes and eukaryotes.</title>
        <authorList>
            <person name="Spang A."/>
            <person name="Saw J.H."/>
            <person name="Jorgensen S.L."/>
            <person name="Zaremba-Niedzwiedzka K."/>
            <person name="Martijn J."/>
            <person name="Lind A.E."/>
            <person name="van Eijk R."/>
            <person name="Schleper C."/>
            <person name="Guy L."/>
            <person name="Ettema T.J."/>
        </authorList>
    </citation>
    <scope>NUCLEOTIDE SEQUENCE</scope>
</reference>
<dbReference type="EMBL" id="LAZR01001313">
    <property type="protein sequence ID" value="KKN46754.1"/>
    <property type="molecule type" value="Genomic_DNA"/>
</dbReference>
<dbReference type="Gene3D" id="3.40.50.150">
    <property type="entry name" value="Vaccinia Virus protein VP39"/>
    <property type="match status" value="1"/>
</dbReference>
<comment type="caution">
    <text evidence="1">The sequence shown here is derived from an EMBL/GenBank/DDBJ whole genome shotgun (WGS) entry which is preliminary data.</text>
</comment>
<dbReference type="InterPro" id="IPR008884">
    <property type="entry name" value="TylF_MeTrfase"/>
</dbReference>
<gene>
    <name evidence="1" type="ORF">LCGC14_0669780</name>
</gene>
<accession>A0A0F9QWC5</accession>
<protein>
    <recommendedName>
        <fullName evidence="2">Macrocin O-methyltransferase</fullName>
    </recommendedName>
</protein>
<name>A0A0F9QWC5_9ZZZZ</name>
<dbReference type="InterPro" id="IPR029063">
    <property type="entry name" value="SAM-dependent_MTases_sf"/>
</dbReference>
<organism evidence="1">
    <name type="scientific">marine sediment metagenome</name>
    <dbReference type="NCBI Taxonomy" id="412755"/>
    <lineage>
        <taxon>unclassified sequences</taxon>
        <taxon>metagenomes</taxon>
        <taxon>ecological metagenomes</taxon>
    </lineage>
</organism>